<evidence type="ECO:0000256" key="8">
    <source>
        <dbReference type="ARBA" id="ARBA00022840"/>
    </source>
</evidence>
<dbReference type="GO" id="GO:0035556">
    <property type="term" value="P:intracellular signal transduction"/>
    <property type="evidence" value="ECO:0007669"/>
    <property type="project" value="TreeGrafter"/>
</dbReference>
<evidence type="ECO:0000256" key="10">
    <source>
        <dbReference type="ARBA" id="ARBA00048679"/>
    </source>
</evidence>
<evidence type="ECO:0000259" key="12">
    <source>
        <dbReference type="PROSITE" id="PS50011"/>
    </source>
</evidence>
<keyword evidence="5" id="KW-0808">Transferase</keyword>
<evidence type="ECO:0000313" key="14">
    <source>
        <dbReference type="Proteomes" id="UP000186804"/>
    </source>
</evidence>
<keyword evidence="3" id="KW-0963">Cytoplasm</keyword>
<dbReference type="GO" id="GO:0004674">
    <property type="term" value="F:protein serine/threonine kinase activity"/>
    <property type="evidence" value="ECO:0007669"/>
    <property type="project" value="UniProtKB-KW"/>
</dbReference>
<dbReference type="Gene3D" id="1.10.510.10">
    <property type="entry name" value="Transferase(Phosphotransferase) domain 1"/>
    <property type="match status" value="1"/>
</dbReference>
<proteinExistence type="predicted"/>
<dbReference type="RefSeq" id="XP_067068704.1">
    <property type="nucleotide sequence ID" value="XM_067212663.1"/>
</dbReference>
<evidence type="ECO:0000256" key="1">
    <source>
        <dbReference type="ARBA" id="ARBA00004496"/>
    </source>
</evidence>
<comment type="catalytic activity">
    <reaction evidence="10">
        <text>L-seryl-[protein] + ATP = O-phospho-L-seryl-[protein] + ADP + H(+)</text>
        <dbReference type="Rhea" id="RHEA:17989"/>
        <dbReference type="Rhea" id="RHEA-COMP:9863"/>
        <dbReference type="Rhea" id="RHEA-COMP:11604"/>
        <dbReference type="ChEBI" id="CHEBI:15378"/>
        <dbReference type="ChEBI" id="CHEBI:29999"/>
        <dbReference type="ChEBI" id="CHEBI:30616"/>
        <dbReference type="ChEBI" id="CHEBI:83421"/>
        <dbReference type="ChEBI" id="CHEBI:456216"/>
        <dbReference type="EC" id="2.7.11.1"/>
    </reaction>
</comment>
<protein>
    <recommendedName>
        <fullName evidence="2">non-specific serine/threonine protein kinase</fullName>
        <ecNumber evidence="2">2.7.11.1</ecNumber>
    </recommendedName>
</protein>
<evidence type="ECO:0000256" key="2">
    <source>
        <dbReference type="ARBA" id="ARBA00012513"/>
    </source>
</evidence>
<organism evidence="13 14">
    <name type="scientific">Cryptosporidium andersoni</name>
    <dbReference type="NCBI Taxonomy" id="117008"/>
    <lineage>
        <taxon>Eukaryota</taxon>
        <taxon>Sar</taxon>
        <taxon>Alveolata</taxon>
        <taxon>Apicomplexa</taxon>
        <taxon>Conoidasida</taxon>
        <taxon>Coccidia</taxon>
        <taxon>Eucoccidiorida</taxon>
        <taxon>Eimeriorina</taxon>
        <taxon>Cryptosporidiidae</taxon>
        <taxon>Cryptosporidium</taxon>
    </lineage>
</organism>
<dbReference type="Pfam" id="PF00069">
    <property type="entry name" value="Pkinase"/>
    <property type="match status" value="1"/>
</dbReference>
<evidence type="ECO:0000256" key="6">
    <source>
        <dbReference type="ARBA" id="ARBA00022741"/>
    </source>
</evidence>
<dbReference type="InterPro" id="IPR028375">
    <property type="entry name" value="KA1/Ssp2_C"/>
</dbReference>
<dbReference type="Proteomes" id="UP000186804">
    <property type="component" value="Unassembled WGS sequence"/>
</dbReference>
<dbReference type="FunFam" id="1.10.510.10:FF:001222">
    <property type="entry name" value="Serine/threonine-protein kinase ppk25"/>
    <property type="match status" value="1"/>
</dbReference>
<dbReference type="CDD" id="cd12122">
    <property type="entry name" value="AMPKA_C"/>
    <property type="match status" value="1"/>
</dbReference>
<dbReference type="GeneID" id="92366617"/>
<keyword evidence="14" id="KW-1185">Reference proteome</keyword>
<dbReference type="EMBL" id="LRBS01000049">
    <property type="protein sequence ID" value="OII76858.1"/>
    <property type="molecule type" value="Genomic_DNA"/>
</dbReference>
<evidence type="ECO:0000256" key="5">
    <source>
        <dbReference type="ARBA" id="ARBA00022679"/>
    </source>
</evidence>
<evidence type="ECO:0000256" key="9">
    <source>
        <dbReference type="ARBA" id="ARBA00047899"/>
    </source>
</evidence>
<comment type="catalytic activity">
    <reaction evidence="9">
        <text>L-threonyl-[protein] + ATP = O-phospho-L-threonyl-[protein] + ADP + H(+)</text>
        <dbReference type="Rhea" id="RHEA:46608"/>
        <dbReference type="Rhea" id="RHEA-COMP:11060"/>
        <dbReference type="Rhea" id="RHEA-COMP:11605"/>
        <dbReference type="ChEBI" id="CHEBI:15378"/>
        <dbReference type="ChEBI" id="CHEBI:30013"/>
        <dbReference type="ChEBI" id="CHEBI:30616"/>
        <dbReference type="ChEBI" id="CHEBI:61977"/>
        <dbReference type="ChEBI" id="CHEBI:456216"/>
        <dbReference type="EC" id="2.7.11.1"/>
    </reaction>
</comment>
<comment type="caution">
    <text evidence="13">The sequence shown here is derived from an EMBL/GenBank/DDBJ whole genome shotgun (WGS) entry which is preliminary data.</text>
</comment>
<gene>
    <name evidence="13" type="ORF">cand_024330</name>
</gene>
<reference evidence="13 14" key="1">
    <citation type="submission" date="2016-10" db="EMBL/GenBank/DDBJ databases">
        <title>Reductive evolution of mitochondrial metabolism and differential evolution of invasion-related proteins in Cryptosporidium.</title>
        <authorList>
            <person name="Liu S."/>
            <person name="Roellig D.M."/>
            <person name="Guo Y."/>
            <person name="Li N."/>
            <person name="Frace M.A."/>
            <person name="Tang K."/>
            <person name="Zhang L."/>
            <person name="Feng Y."/>
            <person name="Xiao L."/>
        </authorList>
    </citation>
    <scope>NUCLEOTIDE SEQUENCE [LARGE SCALE GENOMIC DNA]</scope>
    <source>
        <strain evidence="13">30847</strain>
    </source>
</reference>
<dbReference type="InterPro" id="IPR011009">
    <property type="entry name" value="Kinase-like_dom_sf"/>
</dbReference>
<dbReference type="SUPFAM" id="SSF103243">
    <property type="entry name" value="KA1-like"/>
    <property type="match status" value="1"/>
</dbReference>
<keyword evidence="4" id="KW-0723">Serine/threonine-protein kinase</keyword>
<feature type="domain" description="Protein kinase" evidence="12">
    <location>
        <begin position="25"/>
        <end position="277"/>
    </location>
</feature>
<evidence type="ECO:0000256" key="4">
    <source>
        <dbReference type="ARBA" id="ARBA00022527"/>
    </source>
</evidence>
<dbReference type="SMART" id="SM00220">
    <property type="entry name" value="S_TKc"/>
    <property type="match status" value="1"/>
</dbReference>
<evidence type="ECO:0000256" key="11">
    <source>
        <dbReference type="PROSITE-ProRule" id="PRU10141"/>
    </source>
</evidence>
<dbReference type="VEuPathDB" id="CryptoDB:cand_024330"/>
<dbReference type="InterPro" id="IPR017441">
    <property type="entry name" value="Protein_kinase_ATP_BS"/>
</dbReference>
<dbReference type="CDD" id="cd14079">
    <property type="entry name" value="STKc_AMPK_alpha"/>
    <property type="match status" value="1"/>
</dbReference>
<dbReference type="PROSITE" id="PS00108">
    <property type="entry name" value="PROTEIN_KINASE_ST"/>
    <property type="match status" value="1"/>
</dbReference>
<accession>A0A1J4MRI6</accession>
<dbReference type="Gene3D" id="3.30.310.80">
    <property type="entry name" value="Kinase associated domain 1, KA1"/>
    <property type="match status" value="1"/>
</dbReference>
<dbReference type="SUPFAM" id="SSF56112">
    <property type="entry name" value="Protein kinase-like (PK-like)"/>
    <property type="match status" value="1"/>
</dbReference>
<comment type="subcellular location">
    <subcellularLocation>
        <location evidence="1">Cytoplasm</location>
    </subcellularLocation>
</comment>
<keyword evidence="6 11" id="KW-0547">Nucleotide-binding</keyword>
<dbReference type="PANTHER" id="PTHR24346">
    <property type="entry name" value="MAP/MICROTUBULE AFFINITY-REGULATING KINASE"/>
    <property type="match status" value="1"/>
</dbReference>
<feature type="binding site" evidence="11">
    <location>
        <position position="54"/>
    </location>
    <ligand>
        <name>ATP</name>
        <dbReference type="ChEBI" id="CHEBI:30616"/>
    </ligand>
</feature>
<keyword evidence="8 11" id="KW-0067">ATP-binding</keyword>
<dbReference type="GO" id="GO:0005524">
    <property type="term" value="F:ATP binding"/>
    <property type="evidence" value="ECO:0007669"/>
    <property type="project" value="UniProtKB-UniRule"/>
</dbReference>
<name>A0A1J4MRI6_9CRYT</name>
<dbReference type="PANTHER" id="PTHR24346:SF82">
    <property type="entry name" value="KP78A-RELATED"/>
    <property type="match status" value="1"/>
</dbReference>
<dbReference type="PROSITE" id="PS00107">
    <property type="entry name" value="PROTEIN_KINASE_ATP"/>
    <property type="match status" value="1"/>
</dbReference>
<dbReference type="InterPro" id="IPR008271">
    <property type="entry name" value="Ser/Thr_kinase_AS"/>
</dbReference>
<evidence type="ECO:0000256" key="7">
    <source>
        <dbReference type="ARBA" id="ARBA00022777"/>
    </source>
</evidence>
<dbReference type="GO" id="GO:0106310">
    <property type="term" value="F:protein serine kinase activity"/>
    <property type="evidence" value="ECO:0007669"/>
    <property type="project" value="RHEA"/>
</dbReference>
<dbReference type="EC" id="2.7.11.1" evidence="2"/>
<dbReference type="AlphaFoldDB" id="A0A1J4MRI6"/>
<sequence length="642" mass="74496">MTRELLTSPNKSSSSTIYSYKLGSYIMGPTLGIGSFGKVKLAKHEPTGYNVAIKIMNKAKIKSIDMYDKARREISILQSIDHPHIIRLYEVIDTPSDIFMVMEYINGGELFDYIVQKGRLNENESRRLFQQLISGIEYCYINRICHRDLKPENILLDKQCNIKIGDFGLSSYIYDGNFLRTSCGSPNYAAPEVVSGKAYYGPEIDIWSCGVILYALLCGSLPFDDENVSNLFRKIRNGIFNMPGHISDAGKSLIAKMLTVDPSQRINYKEIRRHPWFRQNLPFYLEPQYYHLFLPKISSKNLFKIDSYSQLNNNSVTSCLLFDKIKQENGAMWAQIQRKHHRQHSIFPREVQKKVISRIPIFANTHINSKYFLKKSSNYIKYDINNDNKKSIFQLLLSKMTEAIDNIKMQCELEENHIKKQSFNSSKNITCDPNVKEQIEQSEIKSFNLESEVNIHLDKDNILNSHSFNNKSDQDNMKNHLYYSTSHIQISTIPVLSINLSTESNLLTSLENRWLLGFEITGRLDNIIFNILKTLKESNFEWRFQSLHRLSCRPIILSEEKPQYKLSNQKNDYKDNAKLSIMTSPYITIQLFKICPFKYLLDIQVIDGPLLTTAYLAFKLTTKIYTNLKYSHNHIIQDNKIL</sequence>
<evidence type="ECO:0000256" key="3">
    <source>
        <dbReference type="ARBA" id="ARBA00022490"/>
    </source>
</evidence>
<dbReference type="GO" id="GO:0005737">
    <property type="term" value="C:cytoplasm"/>
    <property type="evidence" value="ECO:0007669"/>
    <property type="project" value="UniProtKB-SubCell"/>
</dbReference>
<dbReference type="InterPro" id="IPR000719">
    <property type="entry name" value="Prot_kinase_dom"/>
</dbReference>
<keyword evidence="7 13" id="KW-0418">Kinase</keyword>
<evidence type="ECO:0000313" key="13">
    <source>
        <dbReference type="EMBL" id="OII76858.1"/>
    </source>
</evidence>
<dbReference type="FunFam" id="3.30.200.20:FF:000003">
    <property type="entry name" value="Non-specific serine/threonine protein kinase"/>
    <property type="match status" value="1"/>
</dbReference>
<dbReference type="PROSITE" id="PS50011">
    <property type="entry name" value="PROTEIN_KINASE_DOM"/>
    <property type="match status" value="1"/>
</dbReference>
<dbReference type="OrthoDB" id="193931at2759"/>